<evidence type="ECO:0000256" key="2">
    <source>
        <dbReference type="ARBA" id="ARBA00012939"/>
    </source>
</evidence>
<evidence type="ECO:0000259" key="8">
    <source>
        <dbReference type="Pfam" id="PF01232"/>
    </source>
</evidence>
<reference evidence="10 11" key="1">
    <citation type="journal article" date="2017" name="Elife">
        <title>Extensive horizontal gene transfer in cheese-associated bacteria.</title>
        <authorList>
            <person name="Bonham K.S."/>
            <person name="Wolfe B.E."/>
            <person name="Dutton R.J."/>
        </authorList>
    </citation>
    <scope>NUCLEOTIDE SEQUENCE [LARGE SCALE GENOMIC DNA]</scope>
    <source>
        <strain evidence="10 11">341_9</strain>
    </source>
</reference>
<dbReference type="Proteomes" id="UP000218598">
    <property type="component" value="Unassembled WGS sequence"/>
</dbReference>
<dbReference type="SUPFAM" id="SSF48179">
    <property type="entry name" value="6-phosphogluconate dehydrogenase C-terminal domain-like"/>
    <property type="match status" value="1"/>
</dbReference>
<keyword evidence="4 7" id="KW-0560">Oxidoreductase</keyword>
<dbReference type="Pfam" id="PF08125">
    <property type="entry name" value="Mannitol_dh_C"/>
    <property type="match status" value="1"/>
</dbReference>
<name>A0A2A3YL92_9MICO</name>
<dbReference type="InterPro" id="IPR013328">
    <property type="entry name" value="6PGD_dom2"/>
</dbReference>
<evidence type="ECO:0000256" key="5">
    <source>
        <dbReference type="ARBA" id="ARBA00023027"/>
    </source>
</evidence>
<dbReference type="Gene3D" id="3.40.50.720">
    <property type="entry name" value="NAD(P)-binding Rossmann-like Domain"/>
    <property type="match status" value="1"/>
</dbReference>
<evidence type="ECO:0000313" key="10">
    <source>
        <dbReference type="EMBL" id="PCC39999.1"/>
    </source>
</evidence>
<comment type="caution">
    <text evidence="10">The sequence shown here is derived from an EMBL/GenBank/DDBJ whole genome shotgun (WGS) entry which is preliminary data.</text>
</comment>
<dbReference type="GO" id="GO:0019592">
    <property type="term" value="P:mannitol catabolic process"/>
    <property type="evidence" value="ECO:0007669"/>
    <property type="project" value="TreeGrafter"/>
</dbReference>
<proteinExistence type="inferred from homology"/>
<dbReference type="InterPro" id="IPR000669">
    <property type="entry name" value="Mannitol_DH"/>
</dbReference>
<evidence type="ECO:0000259" key="9">
    <source>
        <dbReference type="Pfam" id="PF08125"/>
    </source>
</evidence>
<sequence>MSKAVHFGAGNIGRGFVGLLLHEAGYELVFADVADALITQLQETDSYEVRTVGQNAATTVVDGFSAINSTNDPEGLTEQIASADIVTTAVGAHILRFVAPNIAAGIAARPAGAPRLAVMACENAINATDLLEQEIRANYQGEDLDEKALFSNTAVDRIVPVQAEDAGLDVTVEDFYEWAVERGPFGGQEPEVPGITWVDDLGPYIERKLFTVNTGHATAAWHGWAAGHARIAEAIADRAVAQQVEAVLEETSALLVAKHGFAEDDMASYRTKVLGRFANEALPDPVERVGRAPLRKLSRHDRIVGPSAELAERGLGSEGLLASFSAALAFTPESDDEVTRLQEILRTQDADAAASEITGLDTDHPLFPAVREAIAARQSAL</sequence>
<dbReference type="GO" id="GO:0005829">
    <property type="term" value="C:cytosol"/>
    <property type="evidence" value="ECO:0007669"/>
    <property type="project" value="TreeGrafter"/>
</dbReference>
<evidence type="ECO:0000256" key="6">
    <source>
        <dbReference type="ARBA" id="ARBA00048615"/>
    </source>
</evidence>
<dbReference type="SUPFAM" id="SSF51735">
    <property type="entry name" value="NAD(P)-binding Rossmann-fold domains"/>
    <property type="match status" value="1"/>
</dbReference>
<dbReference type="InterPro" id="IPR036291">
    <property type="entry name" value="NAD(P)-bd_dom_sf"/>
</dbReference>
<dbReference type="Pfam" id="PF01232">
    <property type="entry name" value="Mannitol_dh"/>
    <property type="match status" value="1"/>
</dbReference>
<dbReference type="NCBIfam" id="NF002652">
    <property type="entry name" value="PRK02318.2-5"/>
    <property type="match status" value="1"/>
</dbReference>
<evidence type="ECO:0000256" key="3">
    <source>
        <dbReference type="ARBA" id="ARBA00016219"/>
    </source>
</evidence>
<evidence type="ECO:0000313" key="11">
    <source>
        <dbReference type="Proteomes" id="UP000218598"/>
    </source>
</evidence>
<dbReference type="GO" id="GO:0008926">
    <property type="term" value="F:mannitol-1-phosphate 5-dehydrogenase activity"/>
    <property type="evidence" value="ECO:0007669"/>
    <property type="project" value="UniProtKB-UniRule"/>
</dbReference>
<comment type="catalytic activity">
    <reaction evidence="6 7">
        <text>D-mannitol 1-phosphate + NAD(+) = beta-D-fructose 6-phosphate + NADH + H(+)</text>
        <dbReference type="Rhea" id="RHEA:19661"/>
        <dbReference type="ChEBI" id="CHEBI:15378"/>
        <dbReference type="ChEBI" id="CHEBI:57540"/>
        <dbReference type="ChEBI" id="CHEBI:57634"/>
        <dbReference type="ChEBI" id="CHEBI:57945"/>
        <dbReference type="ChEBI" id="CHEBI:61381"/>
        <dbReference type="EC" id="1.1.1.17"/>
    </reaction>
</comment>
<keyword evidence="11" id="KW-1185">Reference proteome</keyword>
<dbReference type="PANTHER" id="PTHR30524">
    <property type="entry name" value="MANNITOL-1-PHOSPHATE 5-DEHYDROGENASE"/>
    <property type="match status" value="1"/>
</dbReference>
<evidence type="ECO:0000256" key="1">
    <source>
        <dbReference type="ARBA" id="ARBA00006541"/>
    </source>
</evidence>
<dbReference type="InterPro" id="IPR023028">
    <property type="entry name" value="Mannitol_1_phos_5_DH"/>
</dbReference>
<feature type="domain" description="Mannitol dehydrogenase C-terminal" evidence="9">
    <location>
        <begin position="200"/>
        <end position="341"/>
    </location>
</feature>
<feature type="domain" description="Mannitol dehydrogenase N-terminal" evidence="8">
    <location>
        <begin position="3"/>
        <end position="192"/>
    </location>
</feature>
<gene>
    <name evidence="7" type="primary">mtlD</name>
    <name evidence="10" type="ORF">CIK66_04905</name>
</gene>
<dbReference type="PRINTS" id="PR00084">
    <property type="entry name" value="MTLDHDRGNASE"/>
</dbReference>
<feature type="binding site" evidence="7">
    <location>
        <begin position="4"/>
        <end position="15"/>
    </location>
    <ligand>
        <name>NAD(+)</name>
        <dbReference type="ChEBI" id="CHEBI:57540"/>
    </ligand>
</feature>
<comment type="similarity">
    <text evidence="1 7">Belongs to the mannitol dehydrogenase family.</text>
</comment>
<protein>
    <recommendedName>
        <fullName evidence="3 7">Mannitol-1-phosphate 5-dehydrogenase</fullName>
        <ecNumber evidence="2 7">1.1.1.17</ecNumber>
    </recommendedName>
</protein>
<dbReference type="PANTHER" id="PTHR30524:SF0">
    <property type="entry name" value="ALTRONATE OXIDOREDUCTASE-RELATED"/>
    <property type="match status" value="1"/>
</dbReference>
<evidence type="ECO:0000256" key="4">
    <source>
        <dbReference type="ARBA" id="ARBA00023002"/>
    </source>
</evidence>
<dbReference type="AlphaFoldDB" id="A0A2A3YL92"/>
<dbReference type="InterPro" id="IPR008927">
    <property type="entry name" value="6-PGluconate_DH-like_C_sf"/>
</dbReference>
<accession>A0A2A3YL92</accession>
<dbReference type="HAMAP" id="MF_00196">
    <property type="entry name" value="Mannitol_dehydrog"/>
    <property type="match status" value="1"/>
</dbReference>
<organism evidence="10 11">
    <name type="scientific">Brachybacterium alimentarium</name>
    <dbReference type="NCBI Taxonomy" id="47845"/>
    <lineage>
        <taxon>Bacteria</taxon>
        <taxon>Bacillati</taxon>
        <taxon>Actinomycetota</taxon>
        <taxon>Actinomycetes</taxon>
        <taxon>Micrococcales</taxon>
        <taxon>Dermabacteraceae</taxon>
        <taxon>Brachybacterium</taxon>
    </lineage>
</organism>
<dbReference type="RefSeq" id="WP_096196674.1">
    <property type="nucleotide sequence ID" value="NZ_BAAAIQ010000005.1"/>
</dbReference>
<keyword evidence="5 7" id="KW-0520">NAD</keyword>
<dbReference type="OrthoDB" id="271711at2"/>
<dbReference type="InterPro" id="IPR013131">
    <property type="entry name" value="Mannitol_DH_N"/>
</dbReference>
<evidence type="ECO:0000256" key="7">
    <source>
        <dbReference type="HAMAP-Rule" id="MF_00196"/>
    </source>
</evidence>
<dbReference type="InterPro" id="IPR013118">
    <property type="entry name" value="Mannitol_DH_C"/>
</dbReference>
<dbReference type="EMBL" id="NRGR01000008">
    <property type="protein sequence ID" value="PCC39999.1"/>
    <property type="molecule type" value="Genomic_DNA"/>
</dbReference>
<dbReference type="EC" id="1.1.1.17" evidence="2 7"/>
<dbReference type="Gene3D" id="1.10.1040.10">
    <property type="entry name" value="N-(1-d-carboxylethyl)-l-norvaline Dehydrogenase, domain 2"/>
    <property type="match status" value="1"/>
</dbReference>